<dbReference type="InterPro" id="IPR013096">
    <property type="entry name" value="Cupin_2"/>
</dbReference>
<reference evidence="2 3" key="1">
    <citation type="submission" date="2016-02" db="EMBL/GenBank/DDBJ databases">
        <title>Genome sequence of Moorella mulderi DSM 14980.</title>
        <authorList>
            <person name="Poehlein A."/>
            <person name="Daniel R."/>
        </authorList>
    </citation>
    <scope>NUCLEOTIDE SEQUENCE [LARGE SCALE GENOMIC DNA]</scope>
    <source>
        <strain evidence="2 3">DSM 14980</strain>
    </source>
</reference>
<evidence type="ECO:0000259" key="1">
    <source>
        <dbReference type="Pfam" id="PF07883"/>
    </source>
</evidence>
<dbReference type="PANTHER" id="PTHR37694">
    <property type="entry name" value="SLR8022 PROTEIN"/>
    <property type="match status" value="1"/>
</dbReference>
<dbReference type="EMBL" id="LTBC01000006">
    <property type="protein sequence ID" value="KYH31969.1"/>
    <property type="molecule type" value="Genomic_DNA"/>
</dbReference>
<dbReference type="InterPro" id="IPR011051">
    <property type="entry name" value="RmlC_Cupin_sf"/>
</dbReference>
<dbReference type="Proteomes" id="UP000075670">
    <property type="component" value="Unassembled WGS sequence"/>
</dbReference>
<dbReference type="InterPro" id="IPR014710">
    <property type="entry name" value="RmlC-like_jellyroll"/>
</dbReference>
<accession>A0A151AWC2</accession>
<dbReference type="PANTHER" id="PTHR37694:SF1">
    <property type="entry name" value="SLR8022 PROTEIN"/>
    <property type="match status" value="1"/>
</dbReference>
<sequence>MEPDKKQADSRPLEARAAVLSELVGYQEGSIVSRTIIDKKTGTVTLFAFAAGQGLSEHTAPYDALVYVLDGEVEITIAGRPLHVKTGEAIIMPANQPHALRALTNFKMVLTMIRS</sequence>
<evidence type="ECO:0000313" key="3">
    <source>
        <dbReference type="Proteomes" id="UP000075670"/>
    </source>
</evidence>
<gene>
    <name evidence="2" type="ORF">MOMUL_18510</name>
</gene>
<comment type="caution">
    <text evidence="2">The sequence shown here is derived from an EMBL/GenBank/DDBJ whole genome shotgun (WGS) entry which is preliminary data.</text>
</comment>
<evidence type="ECO:0000313" key="2">
    <source>
        <dbReference type="EMBL" id="KYH31969.1"/>
    </source>
</evidence>
<keyword evidence="3" id="KW-1185">Reference proteome</keyword>
<dbReference type="RefSeq" id="WP_062284300.1">
    <property type="nucleotide sequence ID" value="NZ_LTBC01000006.1"/>
</dbReference>
<dbReference type="CDD" id="cd02230">
    <property type="entry name" value="cupin_HP0902-like"/>
    <property type="match status" value="1"/>
</dbReference>
<dbReference type="AlphaFoldDB" id="A0A151AWC2"/>
<organism evidence="2 3">
    <name type="scientific">Moorella mulderi DSM 14980</name>
    <dbReference type="NCBI Taxonomy" id="1122241"/>
    <lineage>
        <taxon>Bacteria</taxon>
        <taxon>Bacillati</taxon>
        <taxon>Bacillota</taxon>
        <taxon>Clostridia</taxon>
        <taxon>Neomoorellales</taxon>
        <taxon>Neomoorellaceae</taxon>
        <taxon>Neomoorella</taxon>
    </lineage>
</organism>
<name>A0A151AWC2_9FIRM</name>
<dbReference type="Gene3D" id="2.60.120.10">
    <property type="entry name" value="Jelly Rolls"/>
    <property type="match status" value="1"/>
</dbReference>
<dbReference type="PATRIC" id="fig|1122241.3.peg.1967"/>
<dbReference type="Pfam" id="PF07883">
    <property type="entry name" value="Cupin_2"/>
    <property type="match status" value="1"/>
</dbReference>
<feature type="domain" description="Cupin type-2" evidence="1">
    <location>
        <begin position="46"/>
        <end position="113"/>
    </location>
</feature>
<proteinExistence type="predicted"/>
<dbReference type="OrthoDB" id="9793184at2"/>
<protein>
    <submittedName>
        <fullName evidence="2">Cupin domain protein</fullName>
    </submittedName>
</protein>
<dbReference type="SUPFAM" id="SSF51182">
    <property type="entry name" value="RmlC-like cupins"/>
    <property type="match status" value="1"/>
</dbReference>